<dbReference type="Proteomes" id="UP000225564">
    <property type="component" value="Segment"/>
</dbReference>
<evidence type="ECO:0000313" key="1">
    <source>
        <dbReference type="EMBL" id="ARM70992.1"/>
    </source>
</evidence>
<dbReference type="EMBL" id="KY612839">
    <property type="protein sequence ID" value="ARM70992.1"/>
    <property type="molecule type" value="Genomic_DNA"/>
</dbReference>
<keyword evidence="2" id="KW-1185">Reference proteome</keyword>
<evidence type="ECO:0000313" key="2">
    <source>
        <dbReference type="Proteomes" id="UP000225564"/>
    </source>
</evidence>
<proteinExistence type="predicted"/>
<protein>
    <submittedName>
        <fullName evidence="1">Uncharacterized protein</fullName>
    </submittedName>
</protein>
<sequence>MLLINGRMTLKDPKRLMGYYLNYRNNYYIVLEGTEILYCAKPIRGKYPVPPRATWEIFGQQRMDKKLLTRMLTLLGLLLISFKVCSADLILGGFSYHIADNNYCYAGECRPLNETNNAIGIQDRDIRLTLYKNSYYKDSFALMWVPSVPINQDMELGLRLGATTGYQYTPVGLKYTPIVGIEMKFDFHYFKLVPAFQAPSVLSIHMEIPLP</sequence>
<accession>A0A1W6JUQ4</accession>
<name>A0A1W6JUQ4_9CAUD</name>
<reference evidence="1 2" key="1">
    <citation type="submission" date="2017-02" db="EMBL/GenBank/DDBJ databases">
        <title>Comeplete genome sequence of Bacteriophage pVco-5, that infects Vibrio corallilyticus.</title>
        <authorList>
            <person name="Kim H.J."/>
            <person name="Park S.C."/>
        </authorList>
    </citation>
    <scope>NUCLEOTIDE SEQUENCE [LARGE SCALE GENOMIC DNA]</scope>
</reference>
<gene>
    <name evidence="1" type="ORF">pVco5_004</name>
</gene>
<organism evidence="1 2">
    <name type="scientific">Vibrio phage pVco-5</name>
    <dbReference type="NCBI Taxonomy" id="1965485"/>
    <lineage>
        <taxon>Viruses</taxon>
        <taxon>Duplodnaviria</taxon>
        <taxon>Heunggongvirae</taxon>
        <taxon>Uroviricota</taxon>
        <taxon>Caudoviricetes</taxon>
        <taxon>Schitoviridae</taxon>
        <taxon>Vicoquintavirus</taxon>
        <taxon>Vicoquintavirus Pvco5</taxon>
    </lineage>
</organism>